<protein>
    <submittedName>
        <fullName evidence="2">Uncharacterized protein</fullName>
    </submittedName>
</protein>
<dbReference type="EMBL" id="BAAAUG010000255">
    <property type="protein sequence ID" value="GAA3154394.1"/>
    <property type="molecule type" value="Genomic_DNA"/>
</dbReference>
<accession>A0ABP6NP28</accession>
<evidence type="ECO:0000313" key="3">
    <source>
        <dbReference type="Proteomes" id="UP001501637"/>
    </source>
</evidence>
<keyword evidence="3" id="KW-1185">Reference proteome</keyword>
<dbReference type="RefSeq" id="WP_344530980.1">
    <property type="nucleotide sequence ID" value="NZ_BAAAUG010000255.1"/>
</dbReference>
<dbReference type="Proteomes" id="UP001501637">
    <property type="component" value="Unassembled WGS sequence"/>
</dbReference>
<sequence>MPHNPEQAATADQRPEPPQYAGLFQEPQYRKGLVYDDGEDEA</sequence>
<evidence type="ECO:0000256" key="1">
    <source>
        <dbReference type="SAM" id="MobiDB-lite"/>
    </source>
</evidence>
<name>A0ABP6NP28_9ACTN</name>
<evidence type="ECO:0000313" key="2">
    <source>
        <dbReference type="EMBL" id="GAA3154394.1"/>
    </source>
</evidence>
<reference evidence="3" key="1">
    <citation type="journal article" date="2019" name="Int. J. Syst. Evol. Microbiol.">
        <title>The Global Catalogue of Microorganisms (GCM) 10K type strain sequencing project: providing services to taxonomists for standard genome sequencing and annotation.</title>
        <authorList>
            <consortium name="The Broad Institute Genomics Platform"/>
            <consortium name="The Broad Institute Genome Sequencing Center for Infectious Disease"/>
            <person name="Wu L."/>
            <person name="Ma J."/>
        </authorList>
    </citation>
    <scope>NUCLEOTIDE SEQUENCE [LARGE SCALE GENOMIC DNA]</scope>
    <source>
        <strain evidence="3">JCM 9092</strain>
    </source>
</reference>
<comment type="caution">
    <text evidence="2">The sequence shown here is derived from an EMBL/GenBank/DDBJ whole genome shotgun (WGS) entry which is preliminary data.</text>
</comment>
<proteinExistence type="predicted"/>
<feature type="region of interest" description="Disordered" evidence="1">
    <location>
        <begin position="1"/>
        <end position="42"/>
    </location>
</feature>
<organism evidence="2 3">
    <name type="scientific">Streptomyces rectiviolaceus</name>
    <dbReference type="NCBI Taxonomy" id="332591"/>
    <lineage>
        <taxon>Bacteria</taxon>
        <taxon>Bacillati</taxon>
        <taxon>Actinomycetota</taxon>
        <taxon>Actinomycetes</taxon>
        <taxon>Kitasatosporales</taxon>
        <taxon>Streptomycetaceae</taxon>
        <taxon>Streptomyces</taxon>
    </lineage>
</organism>
<gene>
    <name evidence="2" type="ORF">GCM10010449_84550</name>
</gene>